<dbReference type="NCBIfam" id="TIGR04335">
    <property type="entry name" value="AmmeMemoSam_A"/>
    <property type="match status" value="1"/>
</dbReference>
<dbReference type="HAMAP" id="MF_00645">
    <property type="entry name" value="AMMECR1"/>
    <property type="match status" value="1"/>
</dbReference>
<dbReference type="PANTHER" id="PTHR13016">
    <property type="entry name" value="AMMECR1 HOMOLOG"/>
    <property type="match status" value="1"/>
</dbReference>
<dbReference type="InterPro" id="IPR027623">
    <property type="entry name" value="AmmeMemoSam_A"/>
</dbReference>
<evidence type="ECO:0000313" key="2">
    <source>
        <dbReference type="EMBL" id="RKX65575.1"/>
    </source>
</evidence>
<dbReference type="SUPFAM" id="SSF143447">
    <property type="entry name" value="AMMECR1-like"/>
    <property type="match status" value="1"/>
</dbReference>
<sequence>MFNEEEKSELLRIARIAIVSYFDFQGEKPETKFPKLREKGAAFTTITLDGRLRGCIGYIVAVKPLFETVWETARSAAFKDPRFPPLNRDELTLIKIEISVLSPMEKLKNLDDFEIGKHGLYIRKGFYSGLLLPQVAVEYGWNREEFLREVCLKAGLPEDAYLQGADIYKFSVEIFSEN</sequence>
<name>A0A660S6R2_UNCT6</name>
<dbReference type="InterPro" id="IPR023472">
    <property type="entry name" value="Uncharacterised_MJ0810"/>
</dbReference>
<dbReference type="Pfam" id="PF01871">
    <property type="entry name" value="AMMECR1"/>
    <property type="match status" value="1"/>
</dbReference>
<dbReference type="NCBIfam" id="TIGR00296">
    <property type="entry name" value="TIGR00296 family protein"/>
    <property type="match status" value="1"/>
</dbReference>
<protein>
    <submittedName>
        <fullName evidence="2">AMMECR1 domain-containing protein</fullName>
    </submittedName>
</protein>
<dbReference type="PROSITE" id="PS51112">
    <property type="entry name" value="AMMECR1"/>
    <property type="match status" value="1"/>
</dbReference>
<dbReference type="AlphaFoldDB" id="A0A660S6R2"/>
<dbReference type="InterPro" id="IPR002733">
    <property type="entry name" value="AMMECR1_domain"/>
</dbReference>
<dbReference type="InterPro" id="IPR023473">
    <property type="entry name" value="AMMECR1"/>
</dbReference>
<evidence type="ECO:0000259" key="1">
    <source>
        <dbReference type="PROSITE" id="PS51112"/>
    </source>
</evidence>
<dbReference type="Proteomes" id="UP000282321">
    <property type="component" value="Unassembled WGS sequence"/>
</dbReference>
<dbReference type="InterPro" id="IPR036071">
    <property type="entry name" value="AMMECR1_dom_sf"/>
</dbReference>
<feature type="domain" description="AMMECR1" evidence="1">
    <location>
        <begin position="5"/>
        <end position="178"/>
    </location>
</feature>
<reference evidence="2 3" key="1">
    <citation type="submission" date="2018-06" db="EMBL/GenBank/DDBJ databases">
        <title>Extensive metabolic versatility and redundancy in microbially diverse, dynamic hydrothermal sediments.</title>
        <authorList>
            <person name="Dombrowski N."/>
            <person name="Teske A."/>
            <person name="Baker B.J."/>
        </authorList>
    </citation>
    <scope>NUCLEOTIDE SEQUENCE [LARGE SCALE GENOMIC DNA]</scope>
    <source>
        <strain evidence="2">B35_G9</strain>
    </source>
</reference>
<dbReference type="EMBL" id="QNBC01000083">
    <property type="protein sequence ID" value="RKX65575.1"/>
    <property type="molecule type" value="Genomic_DNA"/>
</dbReference>
<gene>
    <name evidence="2" type="ORF">DRP44_06055</name>
</gene>
<organism evidence="2 3">
    <name type="scientific">candidate division TA06 bacterium</name>
    <dbReference type="NCBI Taxonomy" id="2250710"/>
    <lineage>
        <taxon>Bacteria</taxon>
        <taxon>Bacteria division TA06</taxon>
    </lineage>
</organism>
<comment type="caution">
    <text evidence="2">The sequence shown here is derived from an EMBL/GenBank/DDBJ whole genome shotgun (WGS) entry which is preliminary data.</text>
</comment>
<dbReference type="PANTHER" id="PTHR13016:SF0">
    <property type="entry name" value="AMME SYNDROME CANDIDATE GENE 1 PROTEIN"/>
    <property type="match status" value="1"/>
</dbReference>
<dbReference type="InterPro" id="IPR027485">
    <property type="entry name" value="AMMECR1_N"/>
</dbReference>
<evidence type="ECO:0000313" key="3">
    <source>
        <dbReference type="Proteomes" id="UP000282321"/>
    </source>
</evidence>
<proteinExistence type="inferred from homology"/>
<dbReference type="Gene3D" id="3.30.700.20">
    <property type="entry name" value="Hypothetical protein ph0010, domain 1"/>
    <property type="match status" value="1"/>
</dbReference>
<accession>A0A660S6R2</accession>
<dbReference type="Gene3D" id="3.30.1490.150">
    <property type="entry name" value="Hypothetical protein ph0010, domain 2"/>
    <property type="match status" value="1"/>
</dbReference>